<proteinExistence type="predicted"/>
<keyword evidence="3" id="KW-1185">Reference proteome</keyword>
<keyword evidence="1" id="KW-0812">Transmembrane</keyword>
<accession>A0A0H2R3U7</accession>
<sequence length="168" mass="18949">MTCIPIPPIFRAQFSFDFSNLSAHSAVTSAIFVLSVTYALVSFCFRVSLKLSPYSFVHIFLSNFHTMLYQNLKQTIQSLLSVFAPWLSPLRTRSMDRANLKKSRLGNEQYAATTATRLFICATSSNGSEPRVEFCAYTQIHPDFSAYPRTLILCEIDLLTLACQPKSK</sequence>
<evidence type="ECO:0000256" key="1">
    <source>
        <dbReference type="SAM" id="Phobius"/>
    </source>
</evidence>
<evidence type="ECO:0000313" key="2">
    <source>
        <dbReference type="EMBL" id="KLO06450.1"/>
    </source>
</evidence>
<keyword evidence="1" id="KW-1133">Transmembrane helix</keyword>
<keyword evidence="1" id="KW-0472">Membrane</keyword>
<gene>
    <name evidence="2" type="ORF">SCHPADRAFT_689361</name>
</gene>
<protein>
    <submittedName>
        <fullName evidence="2">Uncharacterized protein</fullName>
    </submittedName>
</protein>
<dbReference type="Proteomes" id="UP000053477">
    <property type="component" value="Unassembled WGS sequence"/>
</dbReference>
<dbReference type="InParanoid" id="A0A0H2R3U7"/>
<organism evidence="2 3">
    <name type="scientific">Schizopora paradoxa</name>
    <dbReference type="NCBI Taxonomy" id="27342"/>
    <lineage>
        <taxon>Eukaryota</taxon>
        <taxon>Fungi</taxon>
        <taxon>Dikarya</taxon>
        <taxon>Basidiomycota</taxon>
        <taxon>Agaricomycotina</taxon>
        <taxon>Agaricomycetes</taxon>
        <taxon>Hymenochaetales</taxon>
        <taxon>Schizoporaceae</taxon>
        <taxon>Schizopora</taxon>
    </lineage>
</organism>
<dbReference type="EMBL" id="KQ086206">
    <property type="protein sequence ID" value="KLO06450.1"/>
    <property type="molecule type" value="Genomic_DNA"/>
</dbReference>
<dbReference type="AlphaFoldDB" id="A0A0H2R3U7"/>
<feature type="transmembrane region" description="Helical" evidence="1">
    <location>
        <begin position="23"/>
        <end position="45"/>
    </location>
</feature>
<name>A0A0H2R3U7_9AGAM</name>
<reference evidence="2 3" key="1">
    <citation type="submission" date="2015-04" db="EMBL/GenBank/DDBJ databases">
        <title>Complete genome sequence of Schizopora paradoxa KUC8140, a cosmopolitan wood degrader in East Asia.</title>
        <authorList>
            <consortium name="DOE Joint Genome Institute"/>
            <person name="Min B."/>
            <person name="Park H."/>
            <person name="Jang Y."/>
            <person name="Kim J.-J."/>
            <person name="Kim K.H."/>
            <person name="Pangilinan J."/>
            <person name="Lipzen A."/>
            <person name="Riley R."/>
            <person name="Grigoriev I.V."/>
            <person name="Spatafora J.W."/>
            <person name="Choi I.-G."/>
        </authorList>
    </citation>
    <scope>NUCLEOTIDE SEQUENCE [LARGE SCALE GENOMIC DNA]</scope>
    <source>
        <strain evidence="2 3">KUC8140</strain>
    </source>
</reference>
<evidence type="ECO:0000313" key="3">
    <source>
        <dbReference type="Proteomes" id="UP000053477"/>
    </source>
</evidence>